<name>A0A2N7VCD3_9BURK</name>
<organism evidence="2 3">
    <name type="scientific">Trinickia dabaoshanensis</name>
    <dbReference type="NCBI Taxonomy" id="564714"/>
    <lineage>
        <taxon>Bacteria</taxon>
        <taxon>Pseudomonadati</taxon>
        <taxon>Pseudomonadota</taxon>
        <taxon>Betaproteobacteria</taxon>
        <taxon>Burkholderiales</taxon>
        <taxon>Burkholderiaceae</taxon>
        <taxon>Trinickia</taxon>
    </lineage>
</organism>
<proteinExistence type="predicted"/>
<dbReference type="AlphaFoldDB" id="A0A2N7VCD3"/>
<sequence>MTDPHDPNSIPMLTDVIVPGRPPLGRPGETHAQAQVETPHEPLPASQPTAQPGAYTPPAASLSGTAPLDAREIEFIAERLRGRFANYLRQDARAVIEARCRDAIEEHTNWLVRQVSREVMSALEQEVAGWVRDAVSEELARHTSRR</sequence>
<dbReference type="Pfam" id="PF10667">
    <property type="entry name" value="DUF2486"/>
    <property type="match status" value="1"/>
</dbReference>
<dbReference type="RefSeq" id="WP_102649030.1">
    <property type="nucleotide sequence ID" value="NZ_PNYA01000039.1"/>
</dbReference>
<dbReference type="EMBL" id="PNYA01000039">
    <property type="protein sequence ID" value="PMS14805.1"/>
    <property type="molecule type" value="Genomic_DNA"/>
</dbReference>
<dbReference type="InterPro" id="IPR018924">
    <property type="entry name" value="DUF2486"/>
</dbReference>
<feature type="region of interest" description="Disordered" evidence="1">
    <location>
        <begin position="1"/>
        <end position="64"/>
    </location>
</feature>
<evidence type="ECO:0000313" key="3">
    <source>
        <dbReference type="Proteomes" id="UP000235616"/>
    </source>
</evidence>
<gene>
    <name evidence="2" type="ORF">C0Z18_29715</name>
</gene>
<accession>A0A2N7VCD3</accession>
<keyword evidence="3" id="KW-1185">Reference proteome</keyword>
<dbReference type="Proteomes" id="UP000235616">
    <property type="component" value="Unassembled WGS sequence"/>
</dbReference>
<dbReference type="OrthoDB" id="9035715at2"/>
<comment type="caution">
    <text evidence="2">The sequence shown here is derived from an EMBL/GenBank/DDBJ whole genome shotgun (WGS) entry which is preliminary data.</text>
</comment>
<evidence type="ECO:0000313" key="2">
    <source>
        <dbReference type="EMBL" id="PMS14805.1"/>
    </source>
</evidence>
<reference evidence="2 3" key="1">
    <citation type="submission" date="2018-01" db="EMBL/GenBank/DDBJ databases">
        <title>Whole genome analyses suggest that Burkholderia sensu lato contains two further novel genera in the rhizoxinica-symbiotica group Mycetohabitans gen. nov., and Trinickia gen. nov.: implications for the evolution of diazotrophy and nodulation in the Burkholderiaceae.</title>
        <authorList>
            <person name="Estrada-de los Santos P."/>
            <person name="Palmer M."/>
            <person name="Chavez-Ramirez B."/>
            <person name="Beukes C."/>
            <person name="Steenkamp E.T."/>
            <person name="Hirsch A.M."/>
            <person name="Manyaka P."/>
            <person name="Maluk M."/>
            <person name="Lafos M."/>
            <person name="Crook M."/>
            <person name="Gross E."/>
            <person name="Simon M.F."/>
            <person name="Bueno dos Reis Junior F."/>
            <person name="Poole P.S."/>
            <person name="Venter S.N."/>
            <person name="James E.K."/>
        </authorList>
    </citation>
    <scope>NUCLEOTIDE SEQUENCE [LARGE SCALE GENOMIC DNA]</scope>
    <source>
        <strain evidence="2 3">GIMN1.004</strain>
    </source>
</reference>
<evidence type="ECO:0000256" key="1">
    <source>
        <dbReference type="SAM" id="MobiDB-lite"/>
    </source>
</evidence>
<protein>
    <submittedName>
        <fullName evidence="2">DUF2486 domain-containing protein</fullName>
    </submittedName>
</protein>